<feature type="transmembrane region" description="Helical" evidence="1">
    <location>
        <begin position="16"/>
        <end position="35"/>
    </location>
</feature>
<organism evidence="2 3">
    <name type="scientific">Sphingomonas oryzagri</name>
    <dbReference type="NCBI Taxonomy" id="3042314"/>
    <lineage>
        <taxon>Bacteria</taxon>
        <taxon>Pseudomonadati</taxon>
        <taxon>Pseudomonadota</taxon>
        <taxon>Alphaproteobacteria</taxon>
        <taxon>Sphingomonadales</taxon>
        <taxon>Sphingomonadaceae</taxon>
        <taxon>Sphingomonas</taxon>
    </lineage>
</organism>
<evidence type="ECO:0000313" key="2">
    <source>
        <dbReference type="EMBL" id="MDH7638183.1"/>
    </source>
</evidence>
<dbReference type="EMBL" id="JARYGZ010000001">
    <property type="protein sequence ID" value="MDH7638183.1"/>
    <property type="molecule type" value="Genomic_DNA"/>
</dbReference>
<reference evidence="2" key="1">
    <citation type="submission" date="2023-04" db="EMBL/GenBank/DDBJ databases">
        <title>Sphingomonas sp. MAHUQ-71 isolated from rice field.</title>
        <authorList>
            <person name="Huq M.A."/>
        </authorList>
    </citation>
    <scope>NUCLEOTIDE SEQUENCE</scope>
    <source>
        <strain evidence="2">MAHUQ-71</strain>
    </source>
</reference>
<keyword evidence="1" id="KW-1133">Transmembrane helix</keyword>
<dbReference type="Proteomes" id="UP001160625">
    <property type="component" value="Unassembled WGS sequence"/>
</dbReference>
<gene>
    <name evidence="2" type="ORF">QGN17_05525</name>
</gene>
<evidence type="ECO:0000313" key="3">
    <source>
        <dbReference type="Proteomes" id="UP001160625"/>
    </source>
</evidence>
<proteinExistence type="predicted"/>
<accession>A0ABT6MYQ5</accession>
<keyword evidence="1" id="KW-0812">Transmembrane</keyword>
<comment type="caution">
    <text evidence="2">The sequence shown here is derived from an EMBL/GenBank/DDBJ whole genome shotgun (WGS) entry which is preliminary data.</text>
</comment>
<sequence length="41" mass="4442">MADTDNQTGKKPARYLGLYIAVAFIVAIVIVVASIHHMGTR</sequence>
<keyword evidence="1" id="KW-0472">Membrane</keyword>
<name>A0ABT6MYQ5_9SPHN</name>
<evidence type="ECO:0000256" key="1">
    <source>
        <dbReference type="SAM" id="Phobius"/>
    </source>
</evidence>
<protein>
    <submittedName>
        <fullName evidence="2">Uncharacterized protein</fullName>
    </submittedName>
</protein>
<keyword evidence="3" id="KW-1185">Reference proteome</keyword>
<dbReference type="RefSeq" id="WP_281043498.1">
    <property type="nucleotide sequence ID" value="NZ_JARYGZ010000001.1"/>
</dbReference>